<sequence>MEIEFVCLLHWVLAHSDACGARGGQFCGHPRKRERGLETQQKLRQGWERKAHDVQLTRQKLARDSVGAAARQKENYRKLWTMALDIEKKREGAAAPTASTDAKRKVRIPAATMQKAPTGEKSRQPSTVSARQAFFPLSTGCLWLKRDRHLIVLTSHIHRTSRQRYNFLRQAHRPTLQ</sequence>
<proteinExistence type="predicted"/>
<accession>A0A131YWG2</accession>
<name>A0A131YWG2_RHIAP</name>
<dbReference type="AlphaFoldDB" id="A0A131YWG2"/>
<organism evidence="1">
    <name type="scientific">Rhipicephalus appendiculatus</name>
    <name type="common">Brown ear tick</name>
    <dbReference type="NCBI Taxonomy" id="34631"/>
    <lineage>
        <taxon>Eukaryota</taxon>
        <taxon>Metazoa</taxon>
        <taxon>Ecdysozoa</taxon>
        <taxon>Arthropoda</taxon>
        <taxon>Chelicerata</taxon>
        <taxon>Arachnida</taxon>
        <taxon>Acari</taxon>
        <taxon>Parasitiformes</taxon>
        <taxon>Ixodida</taxon>
        <taxon>Ixodoidea</taxon>
        <taxon>Ixodidae</taxon>
        <taxon>Rhipicephalinae</taxon>
        <taxon>Rhipicephalus</taxon>
        <taxon>Rhipicephalus</taxon>
    </lineage>
</organism>
<reference evidence="1" key="1">
    <citation type="journal article" date="2016" name="Ticks Tick Borne Dis.">
        <title>De novo assembly and annotation of the salivary gland transcriptome of Rhipicephalus appendiculatus male and female ticks during blood feeding.</title>
        <authorList>
            <person name="de Castro M.H."/>
            <person name="de Klerk D."/>
            <person name="Pienaar R."/>
            <person name="Latif A.A."/>
            <person name="Rees D.J."/>
            <person name="Mans B.J."/>
        </authorList>
    </citation>
    <scope>NUCLEOTIDE SEQUENCE</scope>
    <source>
        <tissue evidence="1">Salivary glands</tissue>
    </source>
</reference>
<protein>
    <submittedName>
        <fullName evidence="1">Uncharacterized protein</fullName>
    </submittedName>
</protein>
<dbReference type="EMBL" id="GEDV01006051">
    <property type="protein sequence ID" value="JAP82506.1"/>
    <property type="molecule type" value="Transcribed_RNA"/>
</dbReference>
<evidence type="ECO:0000313" key="1">
    <source>
        <dbReference type="EMBL" id="JAP82506.1"/>
    </source>
</evidence>